<evidence type="ECO:0000313" key="2">
    <source>
        <dbReference type="Proteomes" id="UP000823775"/>
    </source>
</evidence>
<comment type="caution">
    <text evidence="1">The sequence shown here is derived from an EMBL/GenBank/DDBJ whole genome shotgun (WGS) entry which is preliminary data.</text>
</comment>
<name>A0ABS8S8X1_DATST</name>
<reference evidence="1 2" key="1">
    <citation type="journal article" date="2021" name="BMC Genomics">
        <title>Datura genome reveals duplications of psychoactive alkaloid biosynthetic genes and high mutation rate following tissue culture.</title>
        <authorList>
            <person name="Rajewski A."/>
            <person name="Carter-House D."/>
            <person name="Stajich J."/>
            <person name="Litt A."/>
        </authorList>
    </citation>
    <scope>NUCLEOTIDE SEQUENCE [LARGE SCALE GENOMIC DNA]</scope>
    <source>
        <strain evidence="1">AR-01</strain>
    </source>
</reference>
<organism evidence="1 2">
    <name type="scientific">Datura stramonium</name>
    <name type="common">Jimsonweed</name>
    <name type="synonym">Common thornapple</name>
    <dbReference type="NCBI Taxonomy" id="4076"/>
    <lineage>
        <taxon>Eukaryota</taxon>
        <taxon>Viridiplantae</taxon>
        <taxon>Streptophyta</taxon>
        <taxon>Embryophyta</taxon>
        <taxon>Tracheophyta</taxon>
        <taxon>Spermatophyta</taxon>
        <taxon>Magnoliopsida</taxon>
        <taxon>eudicotyledons</taxon>
        <taxon>Gunneridae</taxon>
        <taxon>Pentapetalae</taxon>
        <taxon>asterids</taxon>
        <taxon>lamiids</taxon>
        <taxon>Solanales</taxon>
        <taxon>Solanaceae</taxon>
        <taxon>Solanoideae</taxon>
        <taxon>Datureae</taxon>
        <taxon>Datura</taxon>
    </lineage>
</organism>
<sequence length="202" mass="23072">MVETSPIPVGYDNKILGDLFTFNPRDDEGNLKYAEAKRILDGYRIIAKEKAIRASLEYCITNHLTLVELEKNSMTMKNFLDGIWEVPWNIIGEVKDINKLRRNRNAIVVHVYMEGRDSQSADIEKVGGSDLNLQSTPAPQPIFHRTRSTTRSESIGIDGEVKRLEKEGGFYRWREVEVIGRSNGWLMGKMNVWESEGGRVID</sequence>
<evidence type="ECO:0000313" key="1">
    <source>
        <dbReference type="EMBL" id="MCD7455252.1"/>
    </source>
</evidence>
<accession>A0ABS8S8X1</accession>
<dbReference type="Proteomes" id="UP000823775">
    <property type="component" value="Unassembled WGS sequence"/>
</dbReference>
<dbReference type="EMBL" id="JACEIK010000334">
    <property type="protein sequence ID" value="MCD7455252.1"/>
    <property type="molecule type" value="Genomic_DNA"/>
</dbReference>
<gene>
    <name evidence="1" type="ORF">HAX54_027511</name>
</gene>
<proteinExistence type="predicted"/>
<protein>
    <submittedName>
        <fullName evidence="1">Uncharacterized protein</fullName>
    </submittedName>
</protein>
<keyword evidence="2" id="KW-1185">Reference proteome</keyword>